<dbReference type="PROSITE" id="PS00107">
    <property type="entry name" value="PROTEIN_KINASE_ATP"/>
    <property type="match status" value="1"/>
</dbReference>
<dbReference type="OMA" id="EHYIIER"/>
<dbReference type="PROSITE" id="PS50011">
    <property type="entry name" value="PROTEIN_KINASE_DOM"/>
    <property type="match status" value="1"/>
</dbReference>
<dbReference type="PANTHER" id="PTHR24348:SF71">
    <property type="entry name" value="PROTEIN KINASE DOMAIN-CONTAINING PROTEIN"/>
    <property type="match status" value="1"/>
</dbReference>
<evidence type="ECO:0000313" key="4">
    <source>
        <dbReference type="Proteomes" id="UP000030763"/>
    </source>
</evidence>
<dbReference type="Gene3D" id="1.10.510.10">
    <property type="entry name" value="Transferase(Phosphotransferase) domain 1"/>
    <property type="match status" value="1"/>
</dbReference>
<dbReference type="GO" id="GO:0010506">
    <property type="term" value="P:regulation of autophagy"/>
    <property type="evidence" value="ECO:0007669"/>
    <property type="project" value="InterPro"/>
</dbReference>
<proteinExistence type="predicted"/>
<keyword evidence="4" id="KW-1185">Reference proteome</keyword>
<gene>
    <name evidence="3" type="ORF">EMWEY_00001150</name>
</gene>
<dbReference type="RefSeq" id="XP_013337828.1">
    <property type="nucleotide sequence ID" value="XM_013482374.1"/>
</dbReference>
<dbReference type="EMBL" id="HG722022">
    <property type="protein sequence ID" value="CDJ61178.1"/>
    <property type="molecule type" value="Genomic_DNA"/>
</dbReference>
<protein>
    <recommendedName>
        <fullName evidence="2">Protein kinase domain-containing protein</fullName>
    </recommendedName>
</protein>
<dbReference type="SUPFAM" id="SSF56112">
    <property type="entry name" value="Protein kinase-like (PK-like)"/>
    <property type="match status" value="1"/>
</dbReference>
<dbReference type="Proteomes" id="UP000030763">
    <property type="component" value="Unassembled WGS sequence"/>
</dbReference>
<reference evidence="3" key="1">
    <citation type="submission" date="2013-10" db="EMBL/GenBank/DDBJ databases">
        <title>Genomic analysis of the causative agents of coccidiosis in chickens.</title>
        <authorList>
            <person name="Reid A.J."/>
            <person name="Blake D."/>
            <person name="Billington K."/>
            <person name="Browne H."/>
            <person name="Dunn M."/>
            <person name="Hung S."/>
            <person name="Kawahara F."/>
            <person name="Miranda-Saavedra D."/>
            <person name="Mourier T."/>
            <person name="Nagra H."/>
            <person name="Otto T.D."/>
            <person name="Rawlings N."/>
            <person name="Sanchez A."/>
            <person name="Sanders M."/>
            <person name="Subramaniam C."/>
            <person name="Tay Y."/>
            <person name="Dear P."/>
            <person name="Doerig C."/>
            <person name="Gruber A."/>
            <person name="Parkinson J."/>
            <person name="Shirley M."/>
            <person name="Wan K.L."/>
            <person name="Berriman M."/>
            <person name="Tomley F."/>
            <person name="Pain A."/>
        </authorList>
    </citation>
    <scope>NUCLEOTIDE SEQUENCE [LARGE SCALE GENOMIC DNA]</scope>
    <source>
        <strain evidence="3">Weybridge</strain>
    </source>
</reference>
<dbReference type="GO" id="GO:0004674">
    <property type="term" value="F:protein serine/threonine kinase activity"/>
    <property type="evidence" value="ECO:0007669"/>
    <property type="project" value="InterPro"/>
</dbReference>
<keyword evidence="1" id="KW-0547">Nucleotide-binding</keyword>
<dbReference type="InterPro" id="IPR011009">
    <property type="entry name" value="Kinase-like_dom_sf"/>
</dbReference>
<reference evidence="3" key="2">
    <citation type="submission" date="2013-10" db="EMBL/GenBank/DDBJ databases">
        <authorList>
            <person name="Aslett M."/>
        </authorList>
    </citation>
    <scope>NUCLEOTIDE SEQUENCE [LARGE SCALE GENOMIC DNA]</scope>
    <source>
        <strain evidence="3">Weybridge</strain>
    </source>
</reference>
<dbReference type="VEuPathDB" id="ToxoDB:EMWEY_00001150"/>
<dbReference type="GO" id="GO:0005737">
    <property type="term" value="C:cytoplasm"/>
    <property type="evidence" value="ECO:0007669"/>
    <property type="project" value="TreeGrafter"/>
</dbReference>
<dbReference type="GeneID" id="25334101"/>
<evidence type="ECO:0000259" key="2">
    <source>
        <dbReference type="PROSITE" id="PS50011"/>
    </source>
</evidence>
<evidence type="ECO:0000313" key="3">
    <source>
        <dbReference type="EMBL" id="CDJ61178.1"/>
    </source>
</evidence>
<dbReference type="InterPro" id="IPR045269">
    <property type="entry name" value="Atg1-like"/>
</dbReference>
<dbReference type="OrthoDB" id="10252354at2759"/>
<dbReference type="PANTHER" id="PTHR24348">
    <property type="entry name" value="SERINE/THREONINE-PROTEIN KINASE UNC-51-RELATED"/>
    <property type="match status" value="1"/>
</dbReference>
<organism evidence="3 4">
    <name type="scientific">Eimeria maxima</name>
    <name type="common">Coccidian parasite</name>
    <dbReference type="NCBI Taxonomy" id="5804"/>
    <lineage>
        <taxon>Eukaryota</taxon>
        <taxon>Sar</taxon>
        <taxon>Alveolata</taxon>
        <taxon>Apicomplexa</taxon>
        <taxon>Conoidasida</taxon>
        <taxon>Coccidia</taxon>
        <taxon>Eucoccidiorida</taxon>
        <taxon>Eimeriorina</taxon>
        <taxon>Eimeriidae</taxon>
        <taxon>Eimeria</taxon>
    </lineage>
</organism>
<dbReference type="AlphaFoldDB" id="U6MDP5"/>
<dbReference type="Pfam" id="PF00069">
    <property type="entry name" value="Pkinase"/>
    <property type="match status" value="1"/>
</dbReference>
<feature type="domain" description="Protein kinase" evidence="2">
    <location>
        <begin position="33"/>
        <end position="135"/>
    </location>
</feature>
<evidence type="ECO:0000256" key="1">
    <source>
        <dbReference type="PROSITE-ProRule" id="PRU10141"/>
    </source>
</evidence>
<dbReference type="GO" id="GO:0005524">
    <property type="term" value="F:ATP binding"/>
    <property type="evidence" value="ECO:0007669"/>
    <property type="project" value="UniProtKB-UniRule"/>
</dbReference>
<keyword evidence="1" id="KW-0067">ATP-binding</keyword>
<name>U6MDP5_EIMMA</name>
<sequence>MEQILDDDLVYISAGSEFIVGNYGSTGGAVGGYILKEVIGSGGFGKVYKGIHPETGELVAVKFINKQSFKEIDDADRALRDLSHKHVIKMLDVVAHPKFVCFVMEFASQGDLRGLLHSEGRLSEDRAKHFILTVP</sequence>
<dbReference type="SMART" id="SM00220">
    <property type="entry name" value="S_TKc"/>
    <property type="match status" value="1"/>
</dbReference>
<accession>U6MDP5</accession>
<dbReference type="InterPro" id="IPR017441">
    <property type="entry name" value="Protein_kinase_ATP_BS"/>
</dbReference>
<feature type="binding site" evidence="1">
    <location>
        <position position="62"/>
    </location>
    <ligand>
        <name>ATP</name>
        <dbReference type="ChEBI" id="CHEBI:30616"/>
    </ligand>
</feature>
<dbReference type="InterPro" id="IPR000719">
    <property type="entry name" value="Prot_kinase_dom"/>
</dbReference>